<feature type="binding site" evidence="10 11">
    <location>
        <position position="72"/>
    </location>
    <ligand>
        <name>[4Fe-4S] cluster</name>
        <dbReference type="ChEBI" id="CHEBI:49883"/>
        <label>1</label>
    </ligand>
</feature>
<evidence type="ECO:0000256" key="5">
    <source>
        <dbReference type="ARBA" id="ARBA00022967"/>
    </source>
</evidence>
<evidence type="ECO:0000256" key="8">
    <source>
        <dbReference type="ARBA" id="ARBA00023014"/>
    </source>
</evidence>
<feature type="binding site" evidence="10 11">
    <location>
        <position position="149"/>
    </location>
    <ligand>
        <name>[4Fe-4S] cluster</name>
        <dbReference type="ChEBI" id="CHEBI:49883"/>
        <label>2</label>
    </ligand>
</feature>
<dbReference type="EMBL" id="JXXD01000187">
    <property type="protein sequence ID" value="KIZ34166.1"/>
    <property type="molecule type" value="Genomic_DNA"/>
</dbReference>
<dbReference type="InterPro" id="IPR017896">
    <property type="entry name" value="4Fe4S_Fe-S-bd"/>
</dbReference>
<dbReference type="Pfam" id="PF14697">
    <property type="entry name" value="Fer4_21"/>
    <property type="match status" value="1"/>
</dbReference>
<evidence type="ECO:0000256" key="1">
    <source>
        <dbReference type="ARBA" id="ARBA00022448"/>
    </source>
</evidence>
<dbReference type="PANTHER" id="PTHR43560">
    <property type="entry name" value="ION-TRANSLOCATING OXIDOREDUCTASE COMPLEX SUBUNIT B"/>
    <property type="match status" value="1"/>
</dbReference>
<dbReference type="PATRIC" id="fig|316.110.peg.1747"/>
<reference evidence="14 15" key="1">
    <citation type="submission" date="2014-11" db="EMBL/GenBank/DDBJ databases">
        <title>Genomics and ecophysiology of heterotrophic nitrogen fixing bacteria isolated from estuarine surface water.</title>
        <authorList>
            <person name="Bentzon-Tilia M."/>
            <person name="Severin I."/>
            <person name="Hansen L.H."/>
            <person name="Riemann L."/>
        </authorList>
    </citation>
    <scope>NUCLEOTIDE SEQUENCE [LARGE SCALE GENOMIC DNA]</scope>
    <source>
        <strain evidence="14 15">BAL361</strain>
    </source>
</reference>
<feature type="domain" description="4Fe-4S" evidence="13">
    <location>
        <begin position="30"/>
        <end position="89"/>
    </location>
</feature>
<dbReference type="PROSITE" id="PS00198">
    <property type="entry name" value="4FE4S_FER_1"/>
    <property type="match status" value="2"/>
</dbReference>
<evidence type="ECO:0000313" key="15">
    <source>
        <dbReference type="Proteomes" id="UP000032439"/>
    </source>
</evidence>
<dbReference type="Gene3D" id="3.30.70.20">
    <property type="match status" value="1"/>
</dbReference>
<dbReference type="GO" id="GO:0051539">
    <property type="term" value="F:4 iron, 4 sulfur cluster binding"/>
    <property type="evidence" value="ECO:0007669"/>
    <property type="project" value="UniProtKB-UniRule"/>
</dbReference>
<comment type="cofactor">
    <cofactor evidence="10 11">
        <name>[4Fe-4S] cluster</name>
        <dbReference type="ChEBI" id="CHEBI:49883"/>
    </cofactor>
    <text evidence="10 11">Binds 3 [4Fe-4S] clusters.</text>
</comment>
<keyword evidence="1 10" id="KW-0813">Transport</keyword>
<evidence type="ECO:0000259" key="12">
    <source>
        <dbReference type="PROSITE" id="PS51379"/>
    </source>
</evidence>
<feature type="binding site" evidence="10 11">
    <location>
        <position position="139"/>
    </location>
    <ligand>
        <name>[4Fe-4S] cluster</name>
        <dbReference type="ChEBI" id="CHEBI:49883"/>
        <label>3</label>
    </ligand>
</feature>
<dbReference type="Gene3D" id="1.10.15.40">
    <property type="entry name" value="Electron transport complex subunit B, putative Fe-S cluster"/>
    <property type="match status" value="1"/>
</dbReference>
<evidence type="ECO:0000256" key="9">
    <source>
        <dbReference type="ARBA" id="ARBA00023136"/>
    </source>
</evidence>
<evidence type="ECO:0000256" key="10">
    <source>
        <dbReference type="HAMAP-Rule" id="MF_00463"/>
    </source>
</evidence>
<comment type="similarity">
    <text evidence="10">Belongs to the 4Fe4S bacterial-type ferredoxin family. RnfB subfamily.</text>
</comment>
<feature type="binding site" evidence="10 11">
    <location>
        <position position="142"/>
    </location>
    <ligand>
        <name>[4Fe-4S] cluster</name>
        <dbReference type="ChEBI" id="CHEBI:49883"/>
        <label>3</label>
    </ligand>
</feature>
<dbReference type="Pfam" id="PF04060">
    <property type="entry name" value="FeS"/>
    <property type="match status" value="1"/>
</dbReference>
<evidence type="ECO:0000256" key="6">
    <source>
        <dbReference type="ARBA" id="ARBA00022982"/>
    </source>
</evidence>
<keyword evidence="5 10" id="KW-1278">Translocase</keyword>
<feature type="domain" description="4Fe-4S ferredoxin-type" evidence="12">
    <location>
        <begin position="100"/>
        <end position="129"/>
    </location>
</feature>
<dbReference type="NCBIfam" id="TIGR01944">
    <property type="entry name" value="rnfB"/>
    <property type="match status" value="1"/>
</dbReference>
<evidence type="ECO:0000313" key="14">
    <source>
        <dbReference type="EMBL" id="KIZ34166.1"/>
    </source>
</evidence>
<keyword evidence="9 10" id="KW-0472">Membrane</keyword>
<gene>
    <name evidence="10" type="primary">rnfB</name>
    <name evidence="14" type="ORF">LO50_18330</name>
</gene>
<keyword evidence="8 10" id="KW-0411">Iron-sulfur</keyword>
<keyword evidence="2 10" id="KW-0004">4Fe-4S</keyword>
<dbReference type="HAMAP" id="MF_00463">
    <property type="entry name" value="RsxB_RnfB"/>
    <property type="match status" value="1"/>
</dbReference>
<evidence type="ECO:0000256" key="2">
    <source>
        <dbReference type="ARBA" id="ARBA00022485"/>
    </source>
</evidence>
<evidence type="ECO:0000256" key="11">
    <source>
        <dbReference type="PIRSR" id="PIRSR005784-1"/>
    </source>
</evidence>
<protein>
    <recommendedName>
        <fullName evidence="10">Ion-translocating oxidoreductase complex subunit B</fullName>
        <ecNumber evidence="10">7.-.-.-</ecNumber>
    </recommendedName>
    <alternativeName>
        <fullName evidence="10">Rnf electron transport complex subunit B</fullName>
    </alternativeName>
</protein>
<keyword evidence="7 10" id="KW-0408">Iron</keyword>
<feature type="binding site" evidence="10 11">
    <location>
        <position position="55"/>
    </location>
    <ligand>
        <name>[4Fe-4S] cluster</name>
        <dbReference type="ChEBI" id="CHEBI:49883"/>
        <label>1</label>
    </ligand>
</feature>
<feature type="binding site" evidence="10 11">
    <location>
        <position position="50"/>
    </location>
    <ligand>
        <name>[4Fe-4S] cluster</name>
        <dbReference type="ChEBI" id="CHEBI:49883"/>
        <label>1</label>
    </ligand>
</feature>
<feature type="binding site" evidence="10 11">
    <location>
        <position position="47"/>
    </location>
    <ligand>
        <name>[4Fe-4S] cluster</name>
        <dbReference type="ChEBI" id="CHEBI:49883"/>
        <label>1</label>
    </ligand>
</feature>
<accession>A0A0D7E0X6</accession>
<dbReference type="GO" id="GO:0046872">
    <property type="term" value="F:metal ion binding"/>
    <property type="evidence" value="ECO:0007669"/>
    <property type="project" value="UniProtKB-KW"/>
</dbReference>
<dbReference type="GO" id="GO:0022900">
    <property type="term" value="P:electron transport chain"/>
    <property type="evidence" value="ECO:0007669"/>
    <property type="project" value="UniProtKB-UniRule"/>
</dbReference>
<comment type="function">
    <text evidence="10">Part of a membrane-bound complex that couples electron transfer with translocation of ions across the membrane.</text>
</comment>
<dbReference type="Proteomes" id="UP000032439">
    <property type="component" value="Unassembled WGS sequence"/>
</dbReference>
<dbReference type="PROSITE" id="PS00549">
    <property type="entry name" value="BACTERIOFERRITIN"/>
    <property type="match status" value="1"/>
</dbReference>
<sequence length="174" mass="17524">MLGAILVLALMGLLLGGGLGLAARYLAVSEENPLIKEIEALMPGSQCGQCGYPGCSAAASALVEGSAAVTCCPPGGAALAERLAELLGVPLDASALAAPMLARIDAAECTGCTRCFRACPTGAIVGANGQIHCVLSNACTGCSKCLEACPEDCIALAPQEPTLDHWRWAKPRAA</sequence>
<proteinExistence type="inferred from homology"/>
<dbReference type="PROSITE" id="PS51379">
    <property type="entry name" value="4FE4S_FER_2"/>
    <property type="match status" value="2"/>
</dbReference>
<dbReference type="InterPro" id="IPR017900">
    <property type="entry name" value="4Fe4S_Fe_S_CS"/>
</dbReference>
<feature type="region of interest" description="Hydrophobic" evidence="10">
    <location>
        <begin position="1"/>
        <end position="23"/>
    </location>
</feature>
<name>A0A0D7E0X6_STUST</name>
<keyword evidence="4 10" id="KW-0677">Repeat</keyword>
<dbReference type="InterPro" id="IPR007202">
    <property type="entry name" value="4Fe-4S_dom"/>
</dbReference>
<comment type="subcellular location">
    <subcellularLocation>
        <location evidence="10">Cell inner membrane</location>
    </subcellularLocation>
</comment>
<keyword evidence="6 10" id="KW-0249">Electron transport</keyword>
<dbReference type="InterPro" id="IPR010207">
    <property type="entry name" value="Elect_transpt_cplx_RnfB/RsxB"/>
</dbReference>
<comment type="caution">
    <text evidence="14">The sequence shown here is derived from an EMBL/GenBank/DDBJ whole genome shotgun (WGS) entry which is preliminary data.</text>
</comment>
<dbReference type="PROSITE" id="PS51656">
    <property type="entry name" value="4FE4S"/>
    <property type="match status" value="1"/>
</dbReference>
<dbReference type="RefSeq" id="WP_044315901.1">
    <property type="nucleotide sequence ID" value="NZ_JXXD01000187.1"/>
</dbReference>
<evidence type="ECO:0000256" key="7">
    <source>
        <dbReference type="ARBA" id="ARBA00023004"/>
    </source>
</evidence>
<evidence type="ECO:0000256" key="4">
    <source>
        <dbReference type="ARBA" id="ARBA00022737"/>
    </source>
</evidence>
<feature type="binding site" evidence="10 11">
    <location>
        <position position="112"/>
    </location>
    <ligand>
        <name>[4Fe-4S] cluster</name>
        <dbReference type="ChEBI" id="CHEBI:49883"/>
        <label>2</label>
    </ligand>
</feature>
<evidence type="ECO:0000256" key="3">
    <source>
        <dbReference type="ARBA" id="ARBA00022723"/>
    </source>
</evidence>
<dbReference type="GO" id="GO:0009055">
    <property type="term" value="F:electron transfer activity"/>
    <property type="evidence" value="ECO:0007669"/>
    <property type="project" value="InterPro"/>
</dbReference>
<feature type="binding site" evidence="10 11">
    <location>
        <position position="115"/>
    </location>
    <ligand>
        <name>[4Fe-4S] cluster</name>
        <dbReference type="ChEBI" id="CHEBI:49883"/>
        <label>2</label>
    </ligand>
</feature>
<dbReference type="GO" id="GO:0005886">
    <property type="term" value="C:plasma membrane"/>
    <property type="evidence" value="ECO:0007669"/>
    <property type="project" value="UniProtKB-SubCell"/>
</dbReference>
<dbReference type="InterPro" id="IPR050395">
    <property type="entry name" value="4Fe4S_Ferredoxin_RnfB"/>
</dbReference>
<dbReference type="PIRSF" id="PIRSF005784">
    <property type="entry name" value="Elect_transpt_RnfB"/>
    <property type="match status" value="1"/>
</dbReference>
<keyword evidence="10" id="KW-1003">Cell membrane</keyword>
<organism evidence="14 15">
    <name type="scientific">Stutzerimonas stutzeri</name>
    <name type="common">Pseudomonas stutzeri</name>
    <dbReference type="NCBI Taxonomy" id="316"/>
    <lineage>
        <taxon>Bacteria</taxon>
        <taxon>Pseudomonadati</taxon>
        <taxon>Pseudomonadota</taxon>
        <taxon>Gammaproteobacteria</taxon>
        <taxon>Pseudomonadales</taxon>
        <taxon>Pseudomonadaceae</taxon>
        <taxon>Stutzerimonas</taxon>
    </lineage>
</organism>
<dbReference type="EC" id="7.-.-.-" evidence="10"/>
<dbReference type="SUPFAM" id="SSF54862">
    <property type="entry name" value="4Fe-4S ferredoxins"/>
    <property type="match status" value="1"/>
</dbReference>
<keyword evidence="3 10" id="KW-0479">Metal-binding</keyword>
<comment type="caution">
    <text evidence="10">Lacks conserved residue(s) required for the propagation of feature annotation.</text>
</comment>
<evidence type="ECO:0000259" key="13">
    <source>
        <dbReference type="PROSITE" id="PS51656"/>
    </source>
</evidence>
<feature type="domain" description="4Fe-4S ferredoxin-type" evidence="12">
    <location>
        <begin position="130"/>
        <end position="159"/>
    </location>
</feature>
<dbReference type="AlphaFoldDB" id="A0A0D7E0X6"/>
<feature type="binding site" evidence="10 11">
    <location>
        <position position="145"/>
    </location>
    <ligand>
        <name>[4Fe-4S] cluster</name>
        <dbReference type="ChEBI" id="CHEBI:49883"/>
        <label>3</label>
    </ligand>
</feature>
<feature type="binding site" evidence="10 11">
    <location>
        <position position="119"/>
    </location>
    <ligand>
        <name>[4Fe-4S] cluster</name>
        <dbReference type="ChEBI" id="CHEBI:49883"/>
        <label>3</label>
    </ligand>
</feature>
<keyword evidence="10" id="KW-0997">Cell inner membrane</keyword>
<dbReference type="PANTHER" id="PTHR43560:SF1">
    <property type="entry name" value="ION-TRANSLOCATING OXIDOREDUCTASE COMPLEX SUBUNIT B"/>
    <property type="match status" value="1"/>
</dbReference>
<dbReference type="InterPro" id="IPR016463">
    <property type="entry name" value="RnfB/RsxB_Proteobac"/>
</dbReference>
<comment type="subunit">
    <text evidence="10">The complex is composed of six subunits: RnfA, RnfB, RnfC, RnfD, RnfE and RnfG.</text>
</comment>
<feature type="binding site" evidence="10 11">
    <location>
        <position position="109"/>
    </location>
    <ligand>
        <name>[4Fe-4S] cluster</name>
        <dbReference type="ChEBI" id="CHEBI:49883"/>
        <label>2</label>
    </ligand>
</feature>